<feature type="domain" description="G-patch" evidence="2">
    <location>
        <begin position="135"/>
        <end position="181"/>
    </location>
</feature>
<evidence type="ECO:0000313" key="4">
    <source>
        <dbReference type="Proteomes" id="UP000005018"/>
    </source>
</evidence>
<feature type="compositionally biased region" description="Basic and acidic residues" evidence="1">
    <location>
        <begin position="52"/>
        <end position="75"/>
    </location>
</feature>
<dbReference type="PANTHER" id="PTHR23329:SF1">
    <property type="entry name" value="TUFTELIN-INTERACTING PROTEIN 11"/>
    <property type="match status" value="1"/>
</dbReference>
<feature type="region of interest" description="Disordered" evidence="1">
    <location>
        <begin position="165"/>
        <end position="216"/>
    </location>
</feature>
<dbReference type="KEGG" id="cot:CORT_0B07290"/>
<dbReference type="InterPro" id="IPR045211">
    <property type="entry name" value="TFP11/STIP/Ntr1"/>
</dbReference>
<feature type="region of interest" description="Disordered" evidence="1">
    <location>
        <begin position="1"/>
        <end position="117"/>
    </location>
</feature>
<sequence length="798" mass="91466">MGQRPHWSISFVKPGSELDQDDPNDSLNRKRSRPMMSSIHSEYSDLEDDVEVNEHKDSVGEDRDSDSYMDVKENSESNSYEDSDVDMDEVGEDFEDTDCEDSIDSSSSYSTHLQHKTRQPVQSLGNFNISKTYEKYGIGALLMKKMGFEEGKGIGSRQSGIIAPLNANPNKGRLGVGAKESSPSWKEKGRQRQHDNKDAVQSRRFSDRQSSDDFDDYTRMYQPSEFEVITFNIYRLIMDFGDLGVDVPTHLRDWAMSVRSTATEEDIDRLKYEYGHLKDVWYDISSINEEEEGLDQELGYADDDGFIAAQYEKLLLIAKRCENLPLNDLNNVQIEDVLESLLQLPLTNDIVESMVVTILKPKINSLISVSLYDYDNQKETVVPTLNKYTEILDPQNAVSSEFYAYLLGCFSLKFDQLLNNDSVDSENGAAADEILTTVTSIWLDLSNPNLKNHVLNQIVRAVIVPYFEEQVHQWDLLTDITLSEKFFDLLQILCVVGIDDNFVISEAVDNLVSKVKNYLTFGAALSVWYNLGDSKQIDSAKLQITLIMQHLVPELESFRKSTKSSVQDIFKSSFASWVKSLSFVDATPTTFESILYLSTFLPQKSRFAIMQFLVFNNWIVSMIRIYRADPQAVPTWYARWYQYFTTKLIDDNPKEIDDLIHWYLSKALDFIRSDFDPVVCQDLPKHEGELFPKPAQVLQPIEKQTVNGIPAHRLQITFRDVVSEYCNKNKIVMKKLKRAVHKTKGVPIFKLTKGSAIRYGYIDNEVLWISHSQNPNKDELYEPISLDTLVDNFNTCWI</sequence>
<name>H8X1N1_CANO9</name>
<dbReference type="InterPro" id="IPR000467">
    <property type="entry name" value="G_patch_dom"/>
</dbReference>
<keyword evidence="4" id="KW-1185">Reference proteome</keyword>
<feature type="compositionally biased region" description="Acidic residues" evidence="1">
    <location>
        <begin position="79"/>
        <end position="103"/>
    </location>
</feature>
<dbReference type="EMBL" id="HE681720">
    <property type="protein sequence ID" value="CCG22436.1"/>
    <property type="molecule type" value="Genomic_DNA"/>
</dbReference>
<accession>H8X1N1</accession>
<dbReference type="Proteomes" id="UP000005018">
    <property type="component" value="Chromosome 2"/>
</dbReference>
<dbReference type="RefSeq" id="XP_003867873.1">
    <property type="nucleotide sequence ID" value="XM_003867825.1"/>
</dbReference>
<protein>
    <recommendedName>
        <fullName evidence="2">G-patch domain-containing protein</fullName>
    </recommendedName>
</protein>
<dbReference type="GO" id="GO:0071008">
    <property type="term" value="C:U2-type post-mRNA release spliceosomal complex"/>
    <property type="evidence" value="ECO:0007669"/>
    <property type="project" value="TreeGrafter"/>
</dbReference>
<evidence type="ECO:0000313" key="3">
    <source>
        <dbReference type="EMBL" id="CCG22436.1"/>
    </source>
</evidence>
<dbReference type="SMART" id="SM00443">
    <property type="entry name" value="G_patch"/>
    <property type="match status" value="1"/>
</dbReference>
<dbReference type="HOGENOM" id="CLU_367267_0_0_1"/>
<organism evidence="3 4">
    <name type="scientific">Candida orthopsilosis (strain 90-125)</name>
    <name type="common">Yeast</name>
    <dbReference type="NCBI Taxonomy" id="1136231"/>
    <lineage>
        <taxon>Eukaryota</taxon>
        <taxon>Fungi</taxon>
        <taxon>Dikarya</taxon>
        <taxon>Ascomycota</taxon>
        <taxon>Saccharomycotina</taxon>
        <taxon>Pichiomycetes</taxon>
        <taxon>Debaryomycetaceae</taxon>
        <taxon>Candida/Lodderomyces clade</taxon>
        <taxon>Candida</taxon>
    </lineage>
</organism>
<dbReference type="eggNOG" id="KOG2184">
    <property type="taxonomic scope" value="Eukaryota"/>
</dbReference>
<evidence type="ECO:0000256" key="1">
    <source>
        <dbReference type="SAM" id="MobiDB-lite"/>
    </source>
</evidence>
<dbReference type="OrthoDB" id="4822at2759"/>
<evidence type="ECO:0000259" key="2">
    <source>
        <dbReference type="PROSITE" id="PS50174"/>
    </source>
</evidence>
<dbReference type="PANTHER" id="PTHR23329">
    <property type="entry name" value="TUFTELIN-INTERACTING PROTEIN 11-RELATED"/>
    <property type="match status" value="1"/>
</dbReference>
<dbReference type="AlphaFoldDB" id="H8X1N1"/>
<gene>
    <name evidence="3" type="ORF">CORT_0B07290</name>
</gene>
<feature type="compositionally biased region" description="Basic and acidic residues" evidence="1">
    <location>
        <begin position="185"/>
        <end position="211"/>
    </location>
</feature>
<dbReference type="Pfam" id="PF01585">
    <property type="entry name" value="G-patch"/>
    <property type="match status" value="1"/>
</dbReference>
<dbReference type="PROSITE" id="PS50174">
    <property type="entry name" value="G_PATCH"/>
    <property type="match status" value="1"/>
</dbReference>
<dbReference type="GO" id="GO:0000390">
    <property type="term" value="P:spliceosomal complex disassembly"/>
    <property type="evidence" value="ECO:0007669"/>
    <property type="project" value="InterPro"/>
</dbReference>
<dbReference type="GeneID" id="14538403"/>
<dbReference type="GO" id="GO:0003676">
    <property type="term" value="F:nucleic acid binding"/>
    <property type="evidence" value="ECO:0007669"/>
    <property type="project" value="InterPro"/>
</dbReference>
<proteinExistence type="predicted"/>
<reference evidence="3 4" key="1">
    <citation type="journal article" date="2012" name="PLoS ONE">
        <title>Sequence and analysis of the genome of the pathogenic yeast Candida orthopsilosis.</title>
        <authorList>
            <person name="Riccombeni A."/>
            <person name="Vidanes G."/>
            <person name="Proux-Wera E."/>
            <person name="Wolfe K.H."/>
            <person name="Butler G."/>
        </authorList>
    </citation>
    <scope>NUCLEOTIDE SEQUENCE [LARGE SCALE GENOMIC DNA]</scope>
    <source>
        <strain evidence="3 4">Co 90-125</strain>
    </source>
</reference>